<reference evidence="5" key="1">
    <citation type="submission" date="2020-09" db="EMBL/GenBank/DDBJ databases">
        <title>The genome sequence of strain Labrenzia suaedae 4C16A.</title>
        <authorList>
            <person name="Liu Y."/>
        </authorList>
    </citation>
    <scope>NUCLEOTIDE SEQUENCE [LARGE SCALE GENOMIC DNA]</scope>
    <source>
        <strain evidence="5">4C16A</strain>
    </source>
</reference>
<gene>
    <name evidence="4" type="ORF">IG616_19120</name>
</gene>
<keyword evidence="5" id="KW-1185">Reference proteome</keyword>
<name>A0ABR9CST3_9HYPH</name>
<dbReference type="InterPro" id="IPR006311">
    <property type="entry name" value="TAT_signal"/>
</dbReference>
<dbReference type="Gene3D" id="3.10.105.10">
    <property type="entry name" value="Dipeptide-binding Protein, Domain 3"/>
    <property type="match status" value="1"/>
</dbReference>
<dbReference type="InterPro" id="IPR039424">
    <property type="entry name" value="SBP_5"/>
</dbReference>
<proteinExistence type="inferred from homology"/>
<protein>
    <submittedName>
        <fullName evidence="4">ABC transporter substrate-binding protein</fullName>
    </submittedName>
</protein>
<comment type="caution">
    <text evidence="4">The sequence shown here is derived from an EMBL/GenBank/DDBJ whole genome shotgun (WGS) entry which is preliminary data.</text>
</comment>
<dbReference type="SUPFAM" id="SSF53850">
    <property type="entry name" value="Periplasmic binding protein-like II"/>
    <property type="match status" value="1"/>
</dbReference>
<sequence>MIFNGSIDRRRFLAGVGVASAALILNPQVGRANEPKSGGHFRVGIGDFKTTDTLDTTSNDTKFYNIAQYIVRNCLIEVAPGGKLIPELATSWESSPDAQTWVFKLRDGVTFHNGKAFSAEDVVYTIKRHLAEKSTSALKPFLKDVDSITVTGPLEVTIVLKQGNVNFPALLTIPAAAIVADGTVDPMDGNGTGPYKLEHWQSGVSAKFTKNQSYWKEGRGHFDSVELIAIADPSARTSALIGGQIDAYNQVNLKTVELLKRNDSIEILSLPSKAHYVFPMMQTMAPFNNPDAAKAMQYAINREDMVKRILNGYGTVGNDQPISSAYGYFNPDLPQREYDPDKAKSLLKKAGLANFAIDLEVSEVPFSGAVDAAVLYKQHAAEAGIDINVKRVPDDGYWDRVWTKVPLCASRWSGRPTEDLTIGGAYTTSAAEAGWNETGMKDEQLDQLVVAARKEVDEDKRRQMYFDMQEIIYSRGTSNIFAFANFVDATSKKIGHGDLGNNWDLDGFRAAERWWFV</sequence>
<comment type="similarity">
    <text evidence="2">Belongs to the bacterial solute-binding protein 5 family.</text>
</comment>
<dbReference type="EMBL" id="JACYXI010000014">
    <property type="protein sequence ID" value="MBD8893664.1"/>
    <property type="molecule type" value="Genomic_DNA"/>
</dbReference>
<dbReference type="Gene3D" id="3.40.190.10">
    <property type="entry name" value="Periplasmic binding protein-like II"/>
    <property type="match status" value="1"/>
</dbReference>
<evidence type="ECO:0000256" key="1">
    <source>
        <dbReference type="ARBA" id="ARBA00004418"/>
    </source>
</evidence>
<dbReference type="CDD" id="cd08503">
    <property type="entry name" value="PBP2_NikA_DppA_OppA_like_17"/>
    <property type="match status" value="1"/>
</dbReference>
<dbReference type="PIRSF" id="PIRSF002741">
    <property type="entry name" value="MppA"/>
    <property type="match status" value="1"/>
</dbReference>
<accession>A0ABR9CST3</accession>
<organism evidence="4 5">
    <name type="scientific">Roseibium litorale</name>
    <dbReference type="NCBI Taxonomy" id="2803841"/>
    <lineage>
        <taxon>Bacteria</taxon>
        <taxon>Pseudomonadati</taxon>
        <taxon>Pseudomonadota</taxon>
        <taxon>Alphaproteobacteria</taxon>
        <taxon>Hyphomicrobiales</taxon>
        <taxon>Stappiaceae</taxon>
        <taxon>Roseibium</taxon>
    </lineage>
</organism>
<evidence type="ECO:0000313" key="4">
    <source>
        <dbReference type="EMBL" id="MBD8893664.1"/>
    </source>
</evidence>
<dbReference type="Proteomes" id="UP000632063">
    <property type="component" value="Unassembled WGS sequence"/>
</dbReference>
<evidence type="ECO:0000313" key="5">
    <source>
        <dbReference type="Proteomes" id="UP000632063"/>
    </source>
</evidence>
<feature type="domain" description="Solute-binding protein family 5" evidence="3">
    <location>
        <begin position="83"/>
        <end position="428"/>
    </location>
</feature>
<dbReference type="Gene3D" id="3.90.76.10">
    <property type="entry name" value="Dipeptide-binding Protein, Domain 1"/>
    <property type="match status" value="1"/>
</dbReference>
<dbReference type="PROSITE" id="PS51318">
    <property type="entry name" value="TAT"/>
    <property type="match status" value="1"/>
</dbReference>
<reference evidence="4 5" key="2">
    <citation type="journal article" date="2021" name="Int. J. Syst. Evol. Microbiol.">
        <title>Roseibium litorale sp. nov., isolated from a tidal flat sediment and proposal for the reclassification of Labrenzia polysiphoniae as Roseibium polysiphoniae comb. nov.</title>
        <authorList>
            <person name="Liu Y."/>
            <person name="Pei T."/>
            <person name="Du J."/>
            <person name="Chao M."/>
            <person name="Deng M.R."/>
            <person name="Zhu H."/>
        </authorList>
    </citation>
    <scope>NUCLEOTIDE SEQUENCE [LARGE SCALE GENOMIC DNA]</scope>
    <source>
        <strain evidence="4 5">4C16A</strain>
    </source>
</reference>
<evidence type="ECO:0000256" key="2">
    <source>
        <dbReference type="ARBA" id="ARBA00005695"/>
    </source>
</evidence>
<dbReference type="PANTHER" id="PTHR30290">
    <property type="entry name" value="PERIPLASMIC BINDING COMPONENT OF ABC TRANSPORTER"/>
    <property type="match status" value="1"/>
</dbReference>
<dbReference type="InterPro" id="IPR000914">
    <property type="entry name" value="SBP_5_dom"/>
</dbReference>
<evidence type="ECO:0000259" key="3">
    <source>
        <dbReference type="Pfam" id="PF00496"/>
    </source>
</evidence>
<comment type="subcellular location">
    <subcellularLocation>
        <location evidence="1">Periplasm</location>
    </subcellularLocation>
</comment>
<dbReference type="RefSeq" id="WP_192149877.1">
    <property type="nucleotide sequence ID" value="NZ_JACYXI010000014.1"/>
</dbReference>
<dbReference type="Pfam" id="PF00496">
    <property type="entry name" value="SBP_bac_5"/>
    <property type="match status" value="1"/>
</dbReference>
<dbReference type="InterPro" id="IPR030678">
    <property type="entry name" value="Peptide/Ni-bd"/>
</dbReference>